<comment type="caution">
    <text evidence="2">The sequence shown here is derived from an EMBL/GenBank/DDBJ whole genome shotgun (WGS) entry which is preliminary data.</text>
</comment>
<gene>
    <name evidence="2" type="ORF">GIB67_013457</name>
</gene>
<feature type="compositionally biased region" description="Basic and acidic residues" evidence="1">
    <location>
        <begin position="107"/>
        <end position="116"/>
    </location>
</feature>
<feature type="compositionally biased region" description="Polar residues" evidence="1">
    <location>
        <begin position="175"/>
        <end position="188"/>
    </location>
</feature>
<dbReference type="Proteomes" id="UP000541444">
    <property type="component" value="Unassembled WGS sequence"/>
</dbReference>
<evidence type="ECO:0000256" key="1">
    <source>
        <dbReference type="SAM" id="MobiDB-lite"/>
    </source>
</evidence>
<feature type="compositionally biased region" description="Acidic residues" evidence="1">
    <location>
        <begin position="195"/>
        <end position="204"/>
    </location>
</feature>
<dbReference type="EMBL" id="JACGCM010002086">
    <property type="protein sequence ID" value="KAF6145106.1"/>
    <property type="molecule type" value="Genomic_DNA"/>
</dbReference>
<sequence>MHRLFDSYDLMSFTKPGCGHSIDVSAVVLTHAFPTGLLRFLLHIKEKSCLFYSATRPCFLLGIKERAVFPFPTGLLRFFLGIKEKSFLSFSYIAMLHIFTYENRPVHRSDSEEKSAGETQKSLVDEDKSNEEENSSSRGKQFHLEEKSDSEGKTIEEAEEIPIKHNKSNEKAKTKSYTKADSLETNNKVSHEDNNSESEDVQLEDTEKVSKDVSDSDKGRNSGSSSSGDTGDSAEERLSTWKSRAGR</sequence>
<accession>A0A7J7LR33</accession>
<dbReference type="AlphaFoldDB" id="A0A7J7LR33"/>
<feature type="compositionally biased region" description="Basic and acidic residues" evidence="1">
    <location>
        <begin position="205"/>
        <end position="220"/>
    </location>
</feature>
<organism evidence="2 3">
    <name type="scientific">Kingdonia uniflora</name>
    <dbReference type="NCBI Taxonomy" id="39325"/>
    <lineage>
        <taxon>Eukaryota</taxon>
        <taxon>Viridiplantae</taxon>
        <taxon>Streptophyta</taxon>
        <taxon>Embryophyta</taxon>
        <taxon>Tracheophyta</taxon>
        <taxon>Spermatophyta</taxon>
        <taxon>Magnoliopsida</taxon>
        <taxon>Ranunculales</taxon>
        <taxon>Circaeasteraceae</taxon>
        <taxon>Kingdonia</taxon>
    </lineage>
</organism>
<proteinExistence type="predicted"/>
<name>A0A7J7LR33_9MAGN</name>
<feature type="compositionally biased region" description="Basic and acidic residues" evidence="1">
    <location>
        <begin position="142"/>
        <end position="173"/>
    </location>
</feature>
<evidence type="ECO:0000313" key="2">
    <source>
        <dbReference type="EMBL" id="KAF6145106.1"/>
    </source>
</evidence>
<feature type="region of interest" description="Disordered" evidence="1">
    <location>
        <begin position="107"/>
        <end position="247"/>
    </location>
</feature>
<feature type="compositionally biased region" description="Low complexity" evidence="1">
    <location>
        <begin position="221"/>
        <end position="231"/>
    </location>
</feature>
<keyword evidence="3" id="KW-1185">Reference proteome</keyword>
<protein>
    <submittedName>
        <fullName evidence="2">Uncharacterized protein</fullName>
    </submittedName>
</protein>
<evidence type="ECO:0000313" key="3">
    <source>
        <dbReference type="Proteomes" id="UP000541444"/>
    </source>
</evidence>
<reference evidence="2 3" key="1">
    <citation type="journal article" date="2020" name="IScience">
        <title>Genome Sequencing of the Endangered Kingdonia uniflora (Circaeasteraceae, Ranunculales) Reveals Potential Mechanisms of Evolutionary Specialization.</title>
        <authorList>
            <person name="Sun Y."/>
            <person name="Deng T."/>
            <person name="Zhang A."/>
            <person name="Moore M.J."/>
            <person name="Landis J.B."/>
            <person name="Lin N."/>
            <person name="Zhang H."/>
            <person name="Zhang X."/>
            <person name="Huang J."/>
            <person name="Zhang X."/>
            <person name="Sun H."/>
            <person name="Wang H."/>
        </authorList>
    </citation>
    <scope>NUCLEOTIDE SEQUENCE [LARGE SCALE GENOMIC DNA]</scope>
    <source>
        <strain evidence="2">TB1705</strain>
        <tissue evidence="2">Leaf</tissue>
    </source>
</reference>